<dbReference type="AlphaFoldDB" id="A0A6G8QDQ2"/>
<evidence type="ECO:0000313" key="1">
    <source>
        <dbReference type="EMBL" id="QIN84572.1"/>
    </source>
</evidence>
<dbReference type="GO" id="GO:0003700">
    <property type="term" value="F:DNA-binding transcription factor activity"/>
    <property type="evidence" value="ECO:0007669"/>
    <property type="project" value="TreeGrafter"/>
</dbReference>
<dbReference type="PANTHER" id="PTHR33221:SF15">
    <property type="entry name" value="HTH-TYPE TRANSCRIPTIONAL REGULATOR YWGB-RELATED"/>
    <property type="match status" value="1"/>
</dbReference>
<dbReference type="Pfam" id="PF02082">
    <property type="entry name" value="Rrf2"/>
    <property type="match status" value="1"/>
</dbReference>
<dbReference type="NCBIfam" id="TIGR00738">
    <property type="entry name" value="rrf2_super"/>
    <property type="match status" value="1"/>
</dbReference>
<dbReference type="InterPro" id="IPR036390">
    <property type="entry name" value="WH_DNA-bd_sf"/>
</dbReference>
<dbReference type="InterPro" id="IPR000944">
    <property type="entry name" value="Tscrpt_reg_Rrf2"/>
</dbReference>
<reference evidence="1 2" key="1">
    <citation type="submission" date="2019-10" db="EMBL/GenBank/DDBJ databases">
        <title>Rubrobacter sp nov SCSIO 52090 isolated from a deep-sea sediment in the South China Sea.</title>
        <authorList>
            <person name="Chen R.W."/>
        </authorList>
    </citation>
    <scope>NUCLEOTIDE SEQUENCE [LARGE SCALE GENOMIC DNA]</scope>
    <source>
        <strain evidence="1 2">SCSIO 52909</strain>
    </source>
</reference>
<dbReference type="Gene3D" id="1.10.10.10">
    <property type="entry name" value="Winged helix-like DNA-binding domain superfamily/Winged helix DNA-binding domain"/>
    <property type="match status" value="1"/>
</dbReference>
<dbReference type="EMBL" id="CP045119">
    <property type="protein sequence ID" value="QIN84572.1"/>
    <property type="molecule type" value="Genomic_DNA"/>
</dbReference>
<organism evidence="1 2">
    <name type="scientific">Rubrobacter tropicus</name>
    <dbReference type="NCBI Taxonomy" id="2653851"/>
    <lineage>
        <taxon>Bacteria</taxon>
        <taxon>Bacillati</taxon>
        <taxon>Actinomycetota</taxon>
        <taxon>Rubrobacteria</taxon>
        <taxon>Rubrobacterales</taxon>
        <taxon>Rubrobacteraceae</taxon>
        <taxon>Rubrobacter</taxon>
    </lineage>
</organism>
<dbReference type="GO" id="GO:0005829">
    <property type="term" value="C:cytosol"/>
    <property type="evidence" value="ECO:0007669"/>
    <property type="project" value="TreeGrafter"/>
</dbReference>
<protein>
    <submittedName>
        <fullName evidence="1">Rrf2 family transcriptional regulator</fullName>
    </submittedName>
</protein>
<dbReference type="PANTHER" id="PTHR33221">
    <property type="entry name" value="WINGED HELIX-TURN-HELIX TRANSCRIPTIONAL REGULATOR, RRF2 FAMILY"/>
    <property type="match status" value="1"/>
</dbReference>
<gene>
    <name evidence="1" type="ORF">GBA63_19420</name>
</gene>
<dbReference type="SUPFAM" id="SSF46785">
    <property type="entry name" value="Winged helix' DNA-binding domain"/>
    <property type="match status" value="1"/>
</dbReference>
<dbReference type="KEGG" id="rub:GBA63_19420"/>
<dbReference type="InterPro" id="IPR036388">
    <property type="entry name" value="WH-like_DNA-bd_sf"/>
</dbReference>
<evidence type="ECO:0000313" key="2">
    <source>
        <dbReference type="Proteomes" id="UP000501452"/>
    </source>
</evidence>
<keyword evidence="2" id="KW-1185">Reference proteome</keyword>
<sequence length="167" mass="17948">MVTVKRTDWKDRPKGAWALRLELSSEGRYGLRALVYLAQIGEMATADTISAEAKIPRRLLARVLAGLSRAGLVASQEGRGGGSRLARSPEEITLRDAVVAMEGPFEVTKCIMQDRACGEGAPCAMHGAWEEGQEAILDYLEAQTLSEFVSRTASRAGPSGGQEEARA</sequence>
<name>A0A6G8QDQ2_9ACTN</name>
<accession>A0A6G8QDQ2</accession>
<dbReference type="PROSITE" id="PS51197">
    <property type="entry name" value="HTH_RRF2_2"/>
    <property type="match status" value="1"/>
</dbReference>
<dbReference type="Proteomes" id="UP000501452">
    <property type="component" value="Chromosome"/>
</dbReference>
<proteinExistence type="predicted"/>